<keyword evidence="3" id="KW-0206">Cytoskeleton</keyword>
<feature type="region of interest" description="Disordered" evidence="6">
    <location>
        <begin position="273"/>
        <end position="314"/>
    </location>
</feature>
<dbReference type="Proteomes" id="UP000187209">
    <property type="component" value="Unassembled WGS sequence"/>
</dbReference>
<evidence type="ECO:0000313" key="7">
    <source>
        <dbReference type="EMBL" id="OMJ75015.1"/>
    </source>
</evidence>
<comment type="subcellular location">
    <subcellularLocation>
        <location evidence="1">Cytoplasm</location>
        <location evidence="1">Cytoskeleton</location>
        <location evidence="1">Microtubule organizing center</location>
        <location evidence="1">Centrosome</location>
    </subcellularLocation>
</comment>
<dbReference type="PANTHER" id="PTHR31144">
    <property type="entry name" value="UPF0602 PROTEIN C4ORF47"/>
    <property type="match status" value="1"/>
</dbReference>
<feature type="compositionally biased region" description="Basic and acidic residues" evidence="6">
    <location>
        <begin position="180"/>
        <end position="191"/>
    </location>
</feature>
<dbReference type="OrthoDB" id="284540at2759"/>
<name>A0A1R2BEE7_9CILI</name>
<feature type="compositionally biased region" description="Basic and acidic residues" evidence="6">
    <location>
        <begin position="199"/>
        <end position="211"/>
    </location>
</feature>
<reference evidence="7 8" key="1">
    <citation type="submission" date="2016-11" db="EMBL/GenBank/DDBJ databases">
        <title>The macronuclear genome of Stentor coeruleus: a giant cell with tiny introns.</title>
        <authorList>
            <person name="Slabodnick M."/>
            <person name="Ruby J.G."/>
            <person name="Reiff S.B."/>
            <person name="Swart E.C."/>
            <person name="Gosai S."/>
            <person name="Prabakaran S."/>
            <person name="Witkowska E."/>
            <person name="Larue G.E."/>
            <person name="Fisher S."/>
            <person name="Freeman R.M."/>
            <person name="Gunawardena J."/>
            <person name="Chu W."/>
            <person name="Stover N.A."/>
            <person name="Gregory B.D."/>
            <person name="Nowacki M."/>
            <person name="Derisi J."/>
            <person name="Roy S.W."/>
            <person name="Marshall W.F."/>
            <person name="Sood P."/>
        </authorList>
    </citation>
    <scope>NUCLEOTIDE SEQUENCE [LARGE SCALE GENOMIC DNA]</scope>
    <source>
        <strain evidence="7">WM001</strain>
    </source>
</reference>
<dbReference type="GO" id="GO:0005813">
    <property type="term" value="C:centrosome"/>
    <property type="evidence" value="ECO:0007669"/>
    <property type="project" value="UniProtKB-SubCell"/>
</dbReference>
<dbReference type="PANTHER" id="PTHR31144:SF1">
    <property type="entry name" value="UPF0602 PROTEIN C4ORF47"/>
    <property type="match status" value="1"/>
</dbReference>
<comment type="caution">
    <text evidence="7">The sequence shown here is derived from an EMBL/GenBank/DDBJ whole genome shotgun (WGS) entry which is preliminary data.</text>
</comment>
<accession>A0A1R2BEE7</accession>
<evidence type="ECO:0000313" key="8">
    <source>
        <dbReference type="Proteomes" id="UP000187209"/>
    </source>
</evidence>
<keyword evidence="8" id="KW-1185">Reference proteome</keyword>
<dbReference type="InterPro" id="IPR029358">
    <property type="entry name" value="CFAP96"/>
</dbReference>
<evidence type="ECO:0000256" key="5">
    <source>
        <dbReference type="ARBA" id="ARBA00035693"/>
    </source>
</evidence>
<protein>
    <recommendedName>
        <fullName evidence="5">Cilia-and flagella-associated protein 96</fullName>
    </recommendedName>
</protein>
<gene>
    <name evidence="7" type="ORF">SteCoe_25933</name>
</gene>
<organism evidence="7 8">
    <name type="scientific">Stentor coeruleus</name>
    <dbReference type="NCBI Taxonomy" id="5963"/>
    <lineage>
        <taxon>Eukaryota</taxon>
        <taxon>Sar</taxon>
        <taxon>Alveolata</taxon>
        <taxon>Ciliophora</taxon>
        <taxon>Postciliodesmatophora</taxon>
        <taxon>Heterotrichea</taxon>
        <taxon>Heterotrichida</taxon>
        <taxon>Stentoridae</taxon>
        <taxon>Stentor</taxon>
    </lineage>
</organism>
<evidence type="ECO:0000256" key="1">
    <source>
        <dbReference type="ARBA" id="ARBA00004300"/>
    </source>
</evidence>
<evidence type="ECO:0000256" key="6">
    <source>
        <dbReference type="SAM" id="MobiDB-lite"/>
    </source>
</evidence>
<dbReference type="EMBL" id="MPUH01000715">
    <property type="protein sequence ID" value="OMJ75015.1"/>
    <property type="molecule type" value="Genomic_DNA"/>
</dbReference>
<evidence type="ECO:0000256" key="2">
    <source>
        <dbReference type="ARBA" id="ARBA00022490"/>
    </source>
</evidence>
<sequence length="314" mass="35656">MSSSIVEKQIELDKSRKKFFDDSKFDAKNQKYGMFSFPGTLAVSSRPYYQSTQPRKNSDGTVKLGPRDFLACHVKRGKTPESYFSFAEYMPEKYAAQKLPFKSDKERADMMRKKHQDQSWKPSGSVTESMSLFPHMATDVFKTIKRKLPDGTVRLEPKNFYTSPPKKGNNTPGVLLGGYPEHKPDPYDRQKDKKKYKGVTHDGPFRKMDHGNKTFNADITIYGGDPNITPKPKRSISANNVKHDLPFKATNVSNGTIGAYPEYIPNPLPVVKRKSPSDQVPWKATTRNRSAPSTSVTSNVKNLRSEYPMLRRMS</sequence>
<feature type="region of interest" description="Disordered" evidence="6">
    <location>
        <begin position="155"/>
        <end position="211"/>
    </location>
</feature>
<proteinExistence type="inferred from homology"/>
<evidence type="ECO:0000256" key="4">
    <source>
        <dbReference type="ARBA" id="ARBA00035656"/>
    </source>
</evidence>
<comment type="similarity">
    <text evidence="4">Belongs to the CFAP96 family.</text>
</comment>
<dbReference type="Pfam" id="PF15239">
    <property type="entry name" value="CFAP96-like"/>
    <property type="match status" value="1"/>
</dbReference>
<evidence type="ECO:0000256" key="3">
    <source>
        <dbReference type="ARBA" id="ARBA00023212"/>
    </source>
</evidence>
<feature type="compositionally biased region" description="Polar residues" evidence="6">
    <location>
        <begin position="285"/>
        <end position="302"/>
    </location>
</feature>
<keyword evidence="2" id="KW-0963">Cytoplasm</keyword>
<dbReference type="GO" id="GO:0005881">
    <property type="term" value="C:cytoplasmic microtubule"/>
    <property type="evidence" value="ECO:0007669"/>
    <property type="project" value="TreeGrafter"/>
</dbReference>
<dbReference type="AlphaFoldDB" id="A0A1R2BEE7"/>